<reference evidence="2 3" key="1">
    <citation type="submission" date="2019-09" db="EMBL/GenBank/DDBJ databases">
        <title>Bird 10,000 Genomes (B10K) Project - Family phase.</title>
        <authorList>
            <person name="Zhang G."/>
        </authorList>
    </citation>
    <scope>NUCLEOTIDE SEQUENCE [LARGE SCALE GENOMIC DNA]</scope>
    <source>
        <strain evidence="2">B10K-DU-012-37</strain>
    </source>
</reference>
<dbReference type="Proteomes" id="UP000544127">
    <property type="component" value="Unassembled WGS sequence"/>
</dbReference>
<evidence type="ECO:0000313" key="3">
    <source>
        <dbReference type="Proteomes" id="UP000544127"/>
    </source>
</evidence>
<gene>
    <name evidence="2" type="primary">Fkbpl</name>
    <name evidence="2" type="ORF">UPUEPO_R14850</name>
</gene>
<dbReference type="SUPFAM" id="SSF48452">
    <property type="entry name" value="TPR-like"/>
    <property type="match status" value="1"/>
</dbReference>
<dbReference type="EMBL" id="VZRI01004953">
    <property type="protein sequence ID" value="NWU93175.1"/>
    <property type="molecule type" value="Genomic_DNA"/>
</dbReference>
<dbReference type="PANTHER" id="PTHR46512">
    <property type="entry name" value="PEPTIDYLPROLYL ISOMERASE"/>
    <property type="match status" value="1"/>
</dbReference>
<dbReference type="Pfam" id="PF13181">
    <property type="entry name" value="TPR_8"/>
    <property type="match status" value="1"/>
</dbReference>
<protein>
    <submittedName>
        <fullName evidence="2">FKBPL protein</fullName>
    </submittedName>
</protein>
<comment type="caution">
    <text evidence="2">The sequence shown here is derived from an EMBL/GenBank/DDBJ whole genome shotgun (WGS) entry which is preliminary data.</text>
</comment>
<dbReference type="SMART" id="SM00028">
    <property type="entry name" value="TPR"/>
    <property type="match status" value="2"/>
</dbReference>
<dbReference type="PANTHER" id="PTHR46512:SF10">
    <property type="entry name" value="FK506-BINDING PROTEIN-LIKE"/>
    <property type="match status" value="1"/>
</dbReference>
<accession>A0A7K6ASZ7</accession>
<evidence type="ECO:0000256" key="1">
    <source>
        <dbReference type="PROSITE-ProRule" id="PRU00339"/>
    </source>
</evidence>
<sequence>MAAGEWAWLCPAQAGPLGAFLGVRLGGFSRATPLWAEPWVERWVVADERRRRAEQLLTEGAVGAAARAYSQALRAAAAAMTPAGPSPWEAAMTLKAELHAQLALCQLRLGLPVAAVANAGKALQLRPQHLEARYRRGVAAAATGDLDAATEDLREVLRAEPSHARAGRELRRVREAARQRDAGLARRLGRLFA</sequence>
<organism evidence="2 3">
    <name type="scientific">Upupa epops</name>
    <name type="common">Eurasian hoopoe</name>
    <dbReference type="NCBI Taxonomy" id="57439"/>
    <lineage>
        <taxon>Eukaryota</taxon>
        <taxon>Metazoa</taxon>
        <taxon>Chordata</taxon>
        <taxon>Craniata</taxon>
        <taxon>Vertebrata</taxon>
        <taxon>Euteleostomi</taxon>
        <taxon>Archelosauria</taxon>
        <taxon>Archosauria</taxon>
        <taxon>Dinosauria</taxon>
        <taxon>Saurischia</taxon>
        <taxon>Theropoda</taxon>
        <taxon>Coelurosauria</taxon>
        <taxon>Aves</taxon>
        <taxon>Neognathae</taxon>
        <taxon>Neoaves</taxon>
        <taxon>Telluraves</taxon>
        <taxon>Coraciimorphae</taxon>
        <taxon>Bucerotiformes</taxon>
        <taxon>Upupidae</taxon>
        <taxon>Upupa</taxon>
    </lineage>
</organism>
<dbReference type="InterPro" id="IPR050754">
    <property type="entry name" value="FKBP4/5/8-like"/>
</dbReference>
<proteinExistence type="predicted"/>
<evidence type="ECO:0000313" key="2">
    <source>
        <dbReference type="EMBL" id="NWU93175.1"/>
    </source>
</evidence>
<name>A0A7K6ASZ7_UPUEP</name>
<dbReference type="InterPro" id="IPR019734">
    <property type="entry name" value="TPR_rpt"/>
</dbReference>
<feature type="non-terminal residue" evidence="2">
    <location>
        <position position="193"/>
    </location>
</feature>
<keyword evidence="1" id="KW-0802">TPR repeat</keyword>
<dbReference type="Gene3D" id="1.25.40.10">
    <property type="entry name" value="Tetratricopeptide repeat domain"/>
    <property type="match status" value="1"/>
</dbReference>
<dbReference type="AlphaFoldDB" id="A0A7K6ASZ7"/>
<dbReference type="PROSITE" id="PS50005">
    <property type="entry name" value="TPR"/>
    <property type="match status" value="1"/>
</dbReference>
<keyword evidence="3" id="KW-1185">Reference proteome</keyword>
<dbReference type="OrthoDB" id="433738at2759"/>
<feature type="repeat" description="TPR" evidence="1">
    <location>
        <begin position="130"/>
        <end position="163"/>
    </location>
</feature>
<feature type="non-terminal residue" evidence="2">
    <location>
        <position position="1"/>
    </location>
</feature>
<dbReference type="InterPro" id="IPR011990">
    <property type="entry name" value="TPR-like_helical_dom_sf"/>
</dbReference>